<reference evidence="1" key="1">
    <citation type="submission" date="2020-07" db="EMBL/GenBank/DDBJ databases">
        <title>The High-quality genome of the commercially important snow crab, Chionoecetes opilio.</title>
        <authorList>
            <person name="Jeong J.-H."/>
            <person name="Ryu S."/>
        </authorList>
    </citation>
    <scope>NUCLEOTIDE SEQUENCE</scope>
    <source>
        <strain evidence="1">MADBK_172401_WGS</strain>
        <tissue evidence="1">Digestive gland</tissue>
    </source>
</reference>
<organism evidence="1 2">
    <name type="scientific">Chionoecetes opilio</name>
    <name type="common">Atlantic snow crab</name>
    <name type="synonym">Cancer opilio</name>
    <dbReference type="NCBI Taxonomy" id="41210"/>
    <lineage>
        <taxon>Eukaryota</taxon>
        <taxon>Metazoa</taxon>
        <taxon>Ecdysozoa</taxon>
        <taxon>Arthropoda</taxon>
        <taxon>Crustacea</taxon>
        <taxon>Multicrustacea</taxon>
        <taxon>Malacostraca</taxon>
        <taxon>Eumalacostraca</taxon>
        <taxon>Eucarida</taxon>
        <taxon>Decapoda</taxon>
        <taxon>Pleocyemata</taxon>
        <taxon>Brachyura</taxon>
        <taxon>Eubrachyura</taxon>
        <taxon>Majoidea</taxon>
        <taxon>Majidae</taxon>
        <taxon>Chionoecetes</taxon>
    </lineage>
</organism>
<sequence length="200" mass="22732">MKQASDAVNGEMSVCKQLHGSSDCEHCDLFRAHKEYEVDLFMSSKVNDVISGWEHLKEIASSNADMASRPLAPGFKLFTSPFDFPVDEAPAPLQMELVELQCNDELKAKYHTVSPLSFFRDLVLPSNKFPNYIEHVKRIVAMFGSTYCCEQLFSKIKYTKFRIHSQLSDRHLNDILLLSTSSIDPDIESLLHGKQHQPSH</sequence>
<dbReference type="EMBL" id="JACEEZ010022107">
    <property type="protein sequence ID" value="KAG0712795.1"/>
    <property type="molecule type" value="Genomic_DNA"/>
</dbReference>
<evidence type="ECO:0000313" key="2">
    <source>
        <dbReference type="Proteomes" id="UP000770661"/>
    </source>
</evidence>
<protein>
    <submittedName>
        <fullName evidence="1">General transcription factor II-I repeat domain-containing protein 2</fullName>
    </submittedName>
</protein>
<comment type="caution">
    <text evidence="1">The sequence shown here is derived from an EMBL/GenBank/DDBJ whole genome shotgun (WGS) entry which is preliminary data.</text>
</comment>
<evidence type="ECO:0000313" key="1">
    <source>
        <dbReference type="EMBL" id="KAG0712795.1"/>
    </source>
</evidence>
<dbReference type="PANTHER" id="PTHR45913">
    <property type="entry name" value="EPM2A-INTERACTING PROTEIN 1"/>
    <property type="match status" value="1"/>
</dbReference>
<gene>
    <name evidence="1" type="ORF">GWK47_017677</name>
</gene>
<dbReference type="PANTHER" id="PTHR45913:SF5">
    <property type="entry name" value="GENERAL TRANSCRIPTION FACTOR II-I REPEAT DOMAIN-CONTAINING PROTEIN 2A-LIKE PROTEIN"/>
    <property type="match status" value="1"/>
</dbReference>
<dbReference type="AlphaFoldDB" id="A0A8J4XSG6"/>
<keyword evidence="2" id="KW-1185">Reference proteome</keyword>
<dbReference type="OrthoDB" id="1101576at2759"/>
<proteinExistence type="predicted"/>
<accession>A0A8J4XSG6</accession>
<name>A0A8J4XSG6_CHIOP</name>
<dbReference type="Proteomes" id="UP000770661">
    <property type="component" value="Unassembled WGS sequence"/>
</dbReference>